<dbReference type="EMBL" id="PPPD01000001">
    <property type="protein sequence ID" value="PNY81016.1"/>
    <property type="molecule type" value="Genomic_DNA"/>
</dbReference>
<evidence type="ECO:0000256" key="9">
    <source>
        <dbReference type="SAM" id="Phobius"/>
    </source>
</evidence>
<dbReference type="PROSITE" id="PS00409">
    <property type="entry name" value="PROKAR_NTER_METHYL"/>
    <property type="match status" value="1"/>
</dbReference>
<keyword evidence="11" id="KW-1185">Reference proteome</keyword>
<protein>
    <submittedName>
        <fullName evidence="10">Type IV pilin</fullName>
    </submittedName>
</protein>
<reference evidence="10 11" key="1">
    <citation type="submission" date="2018-01" db="EMBL/GenBank/DDBJ databases">
        <title>Deinococcus koreensis sp. nov., a radiation-resistant bacterium isolated from river water.</title>
        <authorList>
            <person name="Choi A."/>
        </authorList>
    </citation>
    <scope>NUCLEOTIDE SEQUENCE [LARGE SCALE GENOMIC DNA]</scope>
    <source>
        <strain evidence="10 11">SJW1-2</strain>
    </source>
</reference>
<dbReference type="Gene3D" id="3.30.700.10">
    <property type="entry name" value="Glycoprotein, Type 4 Pilin"/>
    <property type="match status" value="1"/>
</dbReference>
<sequence>MWRTRGCGCTPSSLYRGGLVHTPFQSTAGFTLIELLIVIAIIGILVAALIPNIFNARQRALDTAARAYARQMNTWATSWLSGDQTRKVSNLPSSCTDQIYANEGGSLELPKNVSSCLVNVKSDGTFDVQVTLYDGRMFISSL</sequence>
<dbReference type="InterPro" id="IPR045584">
    <property type="entry name" value="Pilin-like"/>
</dbReference>
<dbReference type="NCBIfam" id="TIGR02532">
    <property type="entry name" value="IV_pilin_GFxxxE"/>
    <property type="match status" value="1"/>
</dbReference>
<evidence type="ECO:0000256" key="7">
    <source>
        <dbReference type="ARBA" id="ARBA00023136"/>
    </source>
</evidence>
<keyword evidence="3" id="KW-0488">Methylation</keyword>
<name>A0A2K3UWU9_9DEIO</name>
<evidence type="ECO:0000256" key="6">
    <source>
        <dbReference type="ARBA" id="ARBA00022989"/>
    </source>
</evidence>
<evidence type="ECO:0000256" key="5">
    <source>
        <dbReference type="ARBA" id="ARBA00022764"/>
    </source>
</evidence>
<organism evidence="10 11">
    <name type="scientific">Deinococcus koreensis</name>
    <dbReference type="NCBI Taxonomy" id="2054903"/>
    <lineage>
        <taxon>Bacteria</taxon>
        <taxon>Thermotogati</taxon>
        <taxon>Deinococcota</taxon>
        <taxon>Deinococci</taxon>
        <taxon>Deinococcales</taxon>
        <taxon>Deinococcaceae</taxon>
        <taxon>Deinococcus</taxon>
    </lineage>
</organism>
<keyword evidence="4 9" id="KW-0812">Transmembrane</keyword>
<evidence type="ECO:0000256" key="3">
    <source>
        <dbReference type="ARBA" id="ARBA00022481"/>
    </source>
</evidence>
<keyword evidence="6 9" id="KW-1133">Transmembrane helix</keyword>
<accession>A0A2K3UWU9</accession>
<dbReference type="PANTHER" id="PTHR30093">
    <property type="entry name" value="GENERAL SECRETION PATHWAY PROTEIN G"/>
    <property type="match status" value="1"/>
</dbReference>
<dbReference type="PANTHER" id="PTHR30093:SF44">
    <property type="entry name" value="TYPE II SECRETION SYSTEM CORE PROTEIN G"/>
    <property type="match status" value="1"/>
</dbReference>
<dbReference type="Proteomes" id="UP000236379">
    <property type="component" value="Unassembled WGS sequence"/>
</dbReference>
<dbReference type="Pfam" id="PF07963">
    <property type="entry name" value="N_methyl"/>
    <property type="match status" value="1"/>
</dbReference>
<dbReference type="SUPFAM" id="SSF54523">
    <property type="entry name" value="Pili subunits"/>
    <property type="match status" value="1"/>
</dbReference>
<evidence type="ECO:0000256" key="1">
    <source>
        <dbReference type="ARBA" id="ARBA00004203"/>
    </source>
</evidence>
<evidence type="ECO:0000313" key="10">
    <source>
        <dbReference type="EMBL" id="PNY81016.1"/>
    </source>
</evidence>
<dbReference type="GO" id="GO:0042597">
    <property type="term" value="C:periplasmic space"/>
    <property type="evidence" value="ECO:0007669"/>
    <property type="project" value="UniProtKB-SubCell"/>
</dbReference>
<evidence type="ECO:0000256" key="4">
    <source>
        <dbReference type="ARBA" id="ARBA00022692"/>
    </source>
</evidence>
<proteinExistence type="predicted"/>
<dbReference type="AlphaFoldDB" id="A0A2K3UWU9"/>
<keyword evidence="7 9" id="KW-0472">Membrane</keyword>
<keyword evidence="8" id="KW-0998">Cell outer membrane</keyword>
<evidence type="ECO:0000313" key="11">
    <source>
        <dbReference type="Proteomes" id="UP000236379"/>
    </source>
</evidence>
<dbReference type="GO" id="GO:0009279">
    <property type="term" value="C:cell outer membrane"/>
    <property type="evidence" value="ECO:0007669"/>
    <property type="project" value="UniProtKB-SubCell"/>
</dbReference>
<evidence type="ECO:0000256" key="8">
    <source>
        <dbReference type="ARBA" id="ARBA00023237"/>
    </source>
</evidence>
<evidence type="ECO:0000256" key="2">
    <source>
        <dbReference type="ARBA" id="ARBA00004418"/>
    </source>
</evidence>
<dbReference type="InterPro" id="IPR012902">
    <property type="entry name" value="N_methyl_site"/>
</dbReference>
<feature type="transmembrane region" description="Helical" evidence="9">
    <location>
        <begin position="28"/>
        <end position="50"/>
    </location>
</feature>
<gene>
    <name evidence="10" type="ORF">CVO96_06165</name>
</gene>
<comment type="caution">
    <text evidence="10">The sequence shown here is derived from an EMBL/GenBank/DDBJ whole genome shotgun (WGS) entry which is preliminary data.</text>
</comment>
<comment type="subcellular location">
    <subcellularLocation>
        <location evidence="1">Cell outer membrane</location>
        <topology evidence="1">Single-pass membrane protein</topology>
    </subcellularLocation>
    <subcellularLocation>
        <location evidence="2">Periplasm</location>
    </subcellularLocation>
</comment>
<keyword evidence="5" id="KW-0574">Periplasm</keyword>